<dbReference type="RefSeq" id="WP_008603886.1">
    <property type="nucleotide sequence ID" value="NZ_AMRV01000018.1"/>
</dbReference>
<name>M2T5F5_9SPHN</name>
<keyword evidence="2" id="KW-1185">Reference proteome</keyword>
<reference evidence="1 2" key="1">
    <citation type="journal article" date="2013" name="Genome Announc.">
        <title>Draft Genome Sequence of Strain JLT2015T, Belonging to the Family Sphingomonadaceae of the Alphaproteobacteria.</title>
        <authorList>
            <person name="Tang K."/>
            <person name="Liu K."/>
            <person name="Li S."/>
            <person name="Jiao N."/>
        </authorList>
    </citation>
    <scope>NUCLEOTIDE SEQUENCE [LARGE SCALE GENOMIC DNA]</scope>
    <source>
        <strain evidence="1 2">JLT2015</strain>
    </source>
</reference>
<evidence type="ECO:0000313" key="1">
    <source>
        <dbReference type="EMBL" id="EMD81719.1"/>
    </source>
</evidence>
<protein>
    <submittedName>
        <fullName evidence="1">Uncharacterized protein</fullName>
    </submittedName>
</protein>
<gene>
    <name evidence="1" type="ORF">C725_2922</name>
</gene>
<dbReference type="AlphaFoldDB" id="M2T5F5"/>
<organism evidence="1 2">
    <name type="scientific">Pacificimonas flava</name>
    <dbReference type="NCBI Taxonomy" id="1234595"/>
    <lineage>
        <taxon>Bacteria</taxon>
        <taxon>Pseudomonadati</taxon>
        <taxon>Pseudomonadota</taxon>
        <taxon>Alphaproteobacteria</taxon>
        <taxon>Sphingomonadales</taxon>
        <taxon>Sphingosinicellaceae</taxon>
        <taxon>Pacificimonas</taxon>
    </lineage>
</organism>
<accession>M2T5F5</accession>
<proteinExistence type="predicted"/>
<dbReference type="EMBL" id="AMRV01000018">
    <property type="protein sequence ID" value="EMD81719.1"/>
    <property type="molecule type" value="Genomic_DNA"/>
</dbReference>
<comment type="caution">
    <text evidence="1">The sequence shown here is derived from an EMBL/GenBank/DDBJ whole genome shotgun (WGS) entry which is preliminary data.</text>
</comment>
<sequence>MTRQADRLAAAVTLAPASESLLQLVEANLGRRLTLHAPGGSTSSPDENALLILLRIGARPERAGTAPHGLSGALQWAVRSVRIGLGMPPDPPMLASASPIPTSCPFMDILPGRTMRNVSGARPLYGL</sequence>
<dbReference type="Proteomes" id="UP000011717">
    <property type="component" value="Unassembled WGS sequence"/>
</dbReference>
<evidence type="ECO:0000313" key="2">
    <source>
        <dbReference type="Proteomes" id="UP000011717"/>
    </source>
</evidence>
<dbReference type="OrthoDB" id="7574147at2"/>